<dbReference type="PANTHER" id="PTHR10192">
    <property type="entry name" value="MOLYBDOPTERIN BIOSYNTHESIS PROTEIN"/>
    <property type="match status" value="1"/>
</dbReference>
<keyword evidence="9" id="KW-0067">ATP-binding</keyword>
<keyword evidence="11 13" id="KW-0501">Molybdenum cofactor biosynthesis</keyword>
<dbReference type="CDD" id="cd00886">
    <property type="entry name" value="MogA_MoaB"/>
    <property type="match status" value="1"/>
</dbReference>
<keyword evidence="17" id="KW-1185">Reference proteome</keyword>
<evidence type="ECO:0000256" key="11">
    <source>
        <dbReference type="ARBA" id="ARBA00023150"/>
    </source>
</evidence>
<dbReference type="InterPro" id="IPR036425">
    <property type="entry name" value="MoaB/Mog-like_dom_sf"/>
</dbReference>
<dbReference type="InterPro" id="IPR001453">
    <property type="entry name" value="MoaB/Mog_dom"/>
</dbReference>
<evidence type="ECO:0000313" key="17">
    <source>
        <dbReference type="Proteomes" id="UP000008022"/>
    </source>
</evidence>
<evidence type="ECO:0000256" key="1">
    <source>
        <dbReference type="ARBA" id="ARBA00001946"/>
    </source>
</evidence>
<dbReference type="GO" id="GO:0061598">
    <property type="term" value="F:molybdopterin adenylyltransferase activity"/>
    <property type="evidence" value="ECO:0007669"/>
    <property type="project" value="UniProtKB-UniRule"/>
</dbReference>
<proteinExistence type="inferred from homology"/>
<dbReference type="Pfam" id="PF03454">
    <property type="entry name" value="MoeA_C"/>
    <property type="match status" value="1"/>
</dbReference>
<dbReference type="Pfam" id="PF03453">
    <property type="entry name" value="MoeA_N"/>
    <property type="match status" value="1"/>
</dbReference>
<comment type="pathway">
    <text evidence="2 13">Cofactor biosynthesis; molybdopterin biosynthesis.</text>
</comment>
<dbReference type="FunFam" id="2.170.190.11:FF:000001">
    <property type="entry name" value="Molybdopterin molybdenumtransferase"/>
    <property type="match status" value="1"/>
</dbReference>
<evidence type="ECO:0000256" key="6">
    <source>
        <dbReference type="ARBA" id="ARBA00022679"/>
    </source>
</evidence>
<dbReference type="InterPro" id="IPR005110">
    <property type="entry name" value="MoeA_linker/N"/>
</dbReference>
<dbReference type="AlphaFoldDB" id="A0A0E0PF75"/>
<dbReference type="EC" id="2.10.1.1" evidence="13"/>
<evidence type="ECO:0000256" key="3">
    <source>
        <dbReference type="ARBA" id="ARBA00007589"/>
    </source>
</evidence>
<comment type="function">
    <text evidence="13">Catalyzes two steps in the biosynthesis of the molybdenum cofactor. In the first step, molybdopterin is adenylated. Subsequently, molybdate is inserted into adenylated molybdopterin and AMP is released.</text>
</comment>
<feature type="domain" description="MoaB/Mog" evidence="15">
    <location>
        <begin position="183"/>
        <end position="274"/>
    </location>
</feature>
<evidence type="ECO:0000256" key="13">
    <source>
        <dbReference type="RuleBase" id="RU365090"/>
    </source>
</evidence>
<dbReference type="GO" id="GO:0061599">
    <property type="term" value="F:molybdopterin molybdotransferase activity"/>
    <property type="evidence" value="ECO:0007669"/>
    <property type="project" value="UniProtKB-UniRule"/>
</dbReference>
<keyword evidence="8" id="KW-0547">Nucleotide-binding</keyword>
<dbReference type="SUPFAM" id="SSF63882">
    <property type="entry name" value="MoeA N-terminal region -like"/>
    <property type="match status" value="1"/>
</dbReference>
<dbReference type="Gramene" id="ORUFI04G30010.2">
    <property type="protein sequence ID" value="ORUFI04G30010.2"/>
    <property type="gene ID" value="ORUFI04G30010"/>
</dbReference>
<reference evidence="17" key="1">
    <citation type="submission" date="2013-06" db="EMBL/GenBank/DDBJ databases">
        <authorList>
            <person name="Zhao Q."/>
        </authorList>
    </citation>
    <scope>NUCLEOTIDE SEQUENCE</scope>
    <source>
        <strain evidence="17">cv. W1943</strain>
    </source>
</reference>
<dbReference type="InterPro" id="IPR038987">
    <property type="entry name" value="MoeA-like"/>
</dbReference>
<keyword evidence="10 13" id="KW-0460">Magnesium</keyword>
<dbReference type="InterPro" id="IPR005111">
    <property type="entry name" value="MoeA_C_domain_IV"/>
</dbReference>
<evidence type="ECO:0000256" key="14">
    <source>
        <dbReference type="SAM" id="MobiDB-lite"/>
    </source>
</evidence>
<dbReference type="GO" id="GO:0006777">
    <property type="term" value="P:Mo-molybdopterin cofactor biosynthetic process"/>
    <property type="evidence" value="ECO:0007669"/>
    <property type="project" value="UniProtKB-UniRule"/>
</dbReference>
<comment type="similarity">
    <text evidence="4">In the C-terminal section; belongs to the MoeA family.</text>
</comment>
<comment type="catalytic activity">
    <reaction evidence="13">
        <text>adenylyl-molybdopterin + molybdate = Mo-molybdopterin + AMP + H(+)</text>
        <dbReference type="Rhea" id="RHEA:35047"/>
        <dbReference type="ChEBI" id="CHEBI:15378"/>
        <dbReference type="ChEBI" id="CHEBI:36264"/>
        <dbReference type="ChEBI" id="CHEBI:62727"/>
        <dbReference type="ChEBI" id="CHEBI:71302"/>
        <dbReference type="ChEBI" id="CHEBI:456215"/>
    </reaction>
</comment>
<dbReference type="InterPro" id="IPR036135">
    <property type="entry name" value="MoeA_linker/N_sf"/>
</dbReference>
<dbReference type="InterPro" id="IPR008284">
    <property type="entry name" value="MoCF_biosynth_CS"/>
</dbReference>
<dbReference type="CDD" id="cd00887">
    <property type="entry name" value="MoeA"/>
    <property type="match status" value="1"/>
</dbReference>
<reference evidence="16" key="2">
    <citation type="submission" date="2015-06" db="UniProtKB">
        <authorList>
            <consortium name="EnsemblPlants"/>
        </authorList>
    </citation>
    <scope>IDENTIFICATION</scope>
</reference>
<evidence type="ECO:0000313" key="16">
    <source>
        <dbReference type="EnsemblPlants" id="ORUFI04G30010.2"/>
    </source>
</evidence>
<dbReference type="PANTHER" id="PTHR10192:SF5">
    <property type="entry name" value="GEPHYRIN"/>
    <property type="match status" value="1"/>
</dbReference>
<organism evidence="16 17">
    <name type="scientific">Oryza rufipogon</name>
    <name type="common">Brownbeard rice</name>
    <name type="synonym">Asian wild rice</name>
    <dbReference type="NCBI Taxonomy" id="4529"/>
    <lineage>
        <taxon>Eukaryota</taxon>
        <taxon>Viridiplantae</taxon>
        <taxon>Streptophyta</taxon>
        <taxon>Embryophyta</taxon>
        <taxon>Tracheophyta</taxon>
        <taxon>Spermatophyta</taxon>
        <taxon>Magnoliopsida</taxon>
        <taxon>Liliopsida</taxon>
        <taxon>Poales</taxon>
        <taxon>Poaceae</taxon>
        <taxon>BOP clade</taxon>
        <taxon>Oryzoideae</taxon>
        <taxon>Oryzeae</taxon>
        <taxon>Oryzinae</taxon>
        <taxon>Oryza</taxon>
    </lineage>
</organism>
<evidence type="ECO:0000256" key="10">
    <source>
        <dbReference type="ARBA" id="ARBA00022842"/>
    </source>
</evidence>
<dbReference type="SUPFAM" id="SSF53218">
    <property type="entry name" value="Molybdenum cofactor biosynthesis proteins"/>
    <property type="match status" value="2"/>
</dbReference>
<dbReference type="FunFam" id="2.40.340.10:FF:000004">
    <property type="entry name" value="Molybdopterin molybdenumtransferase"/>
    <property type="match status" value="1"/>
</dbReference>
<dbReference type="Proteomes" id="UP000008022">
    <property type="component" value="Unassembled WGS sequence"/>
</dbReference>
<dbReference type="SMART" id="SM00852">
    <property type="entry name" value="MoCF_biosynth"/>
    <property type="match status" value="2"/>
</dbReference>
<dbReference type="GO" id="GO:0005829">
    <property type="term" value="C:cytosol"/>
    <property type="evidence" value="ECO:0007669"/>
    <property type="project" value="TreeGrafter"/>
</dbReference>
<dbReference type="FunFam" id="3.40.980.10:FF:000002">
    <property type="entry name" value="Molybdopterin molybdenumtransferase"/>
    <property type="match status" value="1"/>
</dbReference>
<evidence type="ECO:0000256" key="2">
    <source>
        <dbReference type="ARBA" id="ARBA00005046"/>
    </source>
</evidence>
<evidence type="ECO:0000256" key="8">
    <source>
        <dbReference type="ARBA" id="ARBA00022741"/>
    </source>
</evidence>
<comment type="similarity">
    <text evidence="3">In the N-terminal section; belongs to the MoaB/Mog family.</text>
</comment>
<comment type="catalytic activity">
    <reaction evidence="13">
        <text>molybdopterin + ATP + H(+) = adenylyl-molybdopterin + diphosphate</text>
        <dbReference type="Rhea" id="RHEA:31331"/>
        <dbReference type="ChEBI" id="CHEBI:15378"/>
        <dbReference type="ChEBI" id="CHEBI:30616"/>
        <dbReference type="ChEBI" id="CHEBI:33019"/>
        <dbReference type="ChEBI" id="CHEBI:58698"/>
        <dbReference type="ChEBI" id="CHEBI:62727"/>
    </reaction>
</comment>
<dbReference type="Pfam" id="PF00994">
    <property type="entry name" value="MoCF_biosynth"/>
    <property type="match status" value="1"/>
</dbReference>
<comment type="similarity">
    <text evidence="13">Belongs to the MoeA family.</text>
</comment>
<evidence type="ECO:0000256" key="7">
    <source>
        <dbReference type="ARBA" id="ARBA00022723"/>
    </source>
</evidence>
<dbReference type="PROSITE" id="PS01078">
    <property type="entry name" value="MOCF_BIOSYNTHESIS_1"/>
    <property type="match status" value="1"/>
</dbReference>
<dbReference type="EnsemblPlants" id="ORUFI04G30010.2">
    <property type="protein sequence ID" value="ORUFI04G30010.2"/>
    <property type="gene ID" value="ORUFI04G30010"/>
</dbReference>
<dbReference type="EC" id="2.7.7.75" evidence="13"/>
<evidence type="ECO:0000256" key="4">
    <source>
        <dbReference type="ARBA" id="ARBA00008339"/>
    </source>
</evidence>
<sequence length="604" mass="63586">MLQVEEALAAVLSAAAASAAARAAEAVPLHDALGLVLAEDVRAPDPLPPFRASIKDGYAVVASDGPGEYPVITESRAGDDALGVVVTPGTVAYVTTGGPIPDGADAVVQVEDTEQLAGAPDGSKRVRILVRPTQGQDIRNVGCDIQKDSVVLKSSEHIGPAEIGLLATVGVTTVKVYRRPTIAVFSTGDELVEPATASLSRGQIRDSNRAMLIAAAIQHKCKIRMKPGKPLTFAEIVTEDSSKPSKKVLAFGLPGNPVSCVVCFNLFVVPAIRSLSGWSNPHLPRVHARLLHPLRGDPHRQEFHRAVIRWVPDDGSGRPGYVAESTGQQASSRLLSMKSANALLEVPLVGQMLEAGTSMQAILISDMTSSPFDKLPTASNPLPSHLFPSAKSVSTDLSQVPASQNTEVKVAILTVSDTVSLGAGPDRSGPRAISVVNSSSEKLGGATVVATAVVPDDVEKIKNILVKWSDIDRVSLILTLGGTGFTPRDVTPEATKSVIEKEAPGLTYVMLQESLKVTPFAMLSRATAGIRGSTLIINMPGNPNAVAECMEALLPALKHALKQIKGDKREKHPRHVPHAEAAPVDQWDRSFRAASSGRGCSCEP</sequence>
<dbReference type="GO" id="GO:0005524">
    <property type="term" value="F:ATP binding"/>
    <property type="evidence" value="ECO:0007669"/>
    <property type="project" value="UniProtKB-UniRule"/>
</dbReference>
<feature type="domain" description="MoaB/Mog" evidence="15">
    <location>
        <begin position="411"/>
        <end position="560"/>
    </location>
</feature>
<feature type="region of interest" description="Disordered" evidence="14">
    <location>
        <begin position="565"/>
        <end position="585"/>
    </location>
</feature>
<dbReference type="SUPFAM" id="SSF63867">
    <property type="entry name" value="MoeA C-terminal domain-like"/>
    <property type="match status" value="1"/>
</dbReference>
<keyword evidence="12" id="KW-0511">Multifunctional enzyme</keyword>
<dbReference type="Gene3D" id="3.40.980.10">
    <property type="entry name" value="MoaB/Mog-like domain"/>
    <property type="match status" value="3"/>
</dbReference>
<evidence type="ECO:0000256" key="12">
    <source>
        <dbReference type="ARBA" id="ARBA00023268"/>
    </source>
</evidence>
<evidence type="ECO:0000256" key="9">
    <source>
        <dbReference type="ARBA" id="ARBA00022840"/>
    </source>
</evidence>
<evidence type="ECO:0000259" key="15">
    <source>
        <dbReference type="SMART" id="SM00852"/>
    </source>
</evidence>
<dbReference type="GO" id="GO:0046872">
    <property type="term" value="F:metal ion binding"/>
    <property type="evidence" value="ECO:0007669"/>
    <property type="project" value="UniProtKB-UniRule"/>
</dbReference>
<dbReference type="InterPro" id="IPR036688">
    <property type="entry name" value="MoeA_C_domain_IV_sf"/>
</dbReference>
<dbReference type="NCBIfam" id="TIGR00177">
    <property type="entry name" value="molyb_syn"/>
    <property type="match status" value="1"/>
</dbReference>
<evidence type="ECO:0000256" key="5">
    <source>
        <dbReference type="ARBA" id="ARBA00022505"/>
    </source>
</evidence>
<dbReference type="Gene3D" id="2.40.340.10">
    <property type="entry name" value="MoeA, C-terminal, domain IV"/>
    <property type="match status" value="1"/>
</dbReference>
<name>A0A0E0PF75_ORYRU</name>
<dbReference type="Gene3D" id="2.170.190.11">
    <property type="entry name" value="Molybdopterin biosynthesis moea protein, domain 3"/>
    <property type="match status" value="1"/>
</dbReference>
<dbReference type="UniPathway" id="UPA00344"/>
<comment type="cofactor">
    <cofactor evidence="1 13">
        <name>Mg(2+)</name>
        <dbReference type="ChEBI" id="CHEBI:18420"/>
    </cofactor>
</comment>
<protein>
    <recommendedName>
        <fullName evidence="13">Molybdopterin biosynthesis protein CNX1</fullName>
    </recommendedName>
    <alternativeName>
        <fullName evidence="13">Molybdenum cofactor biosynthesis enzyme CNX1</fullName>
    </alternativeName>
    <domain>
        <recommendedName>
            <fullName evidence="13">Molybdopterin molybdenumtransferase</fullName>
            <shortName evidence="13">MPT Mo-transferase</shortName>
            <ecNumber evidence="13">2.10.1.1</ecNumber>
        </recommendedName>
        <alternativeName>
            <fullName evidence="13">Domain E</fullName>
        </alternativeName>
    </domain>
    <domain>
        <recommendedName>
            <fullName evidence="13">Molybdopterin adenylyltransferase</fullName>
            <shortName evidence="13">MPT adenylyltransferase</shortName>
            <ecNumber evidence="13">2.7.7.75</ecNumber>
        </recommendedName>
        <alternativeName>
            <fullName evidence="13">Domain G</fullName>
        </alternativeName>
    </domain>
</protein>
<accession>A0A0E0PF75</accession>
<keyword evidence="7 13" id="KW-0479">Metal-binding</keyword>
<keyword evidence="5 13" id="KW-0500">Molybdenum</keyword>
<keyword evidence="6 13" id="KW-0808">Transferase</keyword>